<evidence type="ECO:0000313" key="2">
    <source>
        <dbReference type="Proteomes" id="UP000243547"/>
    </source>
</evidence>
<accession>A0A1M6NM73</accession>
<dbReference type="GO" id="GO:0042834">
    <property type="term" value="F:peptidoglycan binding"/>
    <property type="evidence" value="ECO:0007669"/>
    <property type="project" value="InterPro"/>
</dbReference>
<dbReference type="STRING" id="1120989.SAMN02745227_01182"/>
<dbReference type="AlphaFoldDB" id="A0A1M6NM73"/>
<organism evidence="1 2">
    <name type="scientific">Anaerobranca californiensis DSM 14826</name>
    <dbReference type="NCBI Taxonomy" id="1120989"/>
    <lineage>
        <taxon>Bacteria</taxon>
        <taxon>Bacillati</taxon>
        <taxon>Bacillota</taxon>
        <taxon>Clostridia</taxon>
        <taxon>Eubacteriales</taxon>
        <taxon>Proteinivoracaceae</taxon>
        <taxon>Anaerobranca</taxon>
    </lineage>
</organism>
<gene>
    <name evidence="1" type="ORF">SAMN02745227_01182</name>
</gene>
<keyword evidence="2" id="KW-1185">Reference proteome</keyword>
<name>A0A1M6NM73_9FIRM</name>
<dbReference type="OrthoDB" id="1936130at2"/>
<reference evidence="2" key="1">
    <citation type="submission" date="2016-11" db="EMBL/GenBank/DDBJ databases">
        <authorList>
            <person name="Varghese N."/>
            <person name="Submissions S."/>
        </authorList>
    </citation>
    <scope>NUCLEOTIDE SEQUENCE [LARGE SCALE GENOMIC DNA]</scope>
    <source>
        <strain evidence="2">DSM 14826</strain>
    </source>
</reference>
<dbReference type="Proteomes" id="UP000243547">
    <property type="component" value="Unassembled WGS sequence"/>
</dbReference>
<evidence type="ECO:0000313" key="1">
    <source>
        <dbReference type="EMBL" id="SHJ96829.1"/>
    </source>
</evidence>
<protein>
    <recommendedName>
        <fullName evidence="3">Sporulation related domain-containing protein</fullName>
    </recommendedName>
</protein>
<dbReference type="InterPro" id="IPR036680">
    <property type="entry name" value="SPOR-like_sf"/>
</dbReference>
<dbReference type="SUPFAM" id="SSF110997">
    <property type="entry name" value="Sporulation related repeat"/>
    <property type="match status" value="1"/>
</dbReference>
<dbReference type="EMBL" id="FRAI01000010">
    <property type="protein sequence ID" value="SHJ96829.1"/>
    <property type="molecule type" value="Genomic_DNA"/>
</dbReference>
<evidence type="ECO:0008006" key="3">
    <source>
        <dbReference type="Google" id="ProtNLM"/>
    </source>
</evidence>
<proteinExistence type="predicted"/>
<dbReference type="RefSeq" id="WP_072907103.1">
    <property type="nucleotide sequence ID" value="NZ_FRAI01000010.1"/>
</dbReference>
<sequence>MRRKRKRPLGKIFILAVVTILLTYVMGRYFEELVLKFSGNNNSEPVDTNNKFEVFREVTEVYIIQNGVFTVAEGAHNQFVKLKDAGFHPVMIEEGNYRLITGIYLDKDWAMSEVQLQKNLGFENYLVNITLPVFSLEVSTVNEKNKLETIFTSFNTLLENTQQYFINNLVVPIGDLELNYQGDKEEVLKMVELLELYKVWQTNPNDSEQKEYLQSLVKYLRSHK</sequence>